<dbReference type="EMBL" id="CM042881">
    <property type="protein sequence ID" value="KAI4384366.1"/>
    <property type="molecule type" value="Genomic_DNA"/>
</dbReference>
<dbReference type="Proteomes" id="UP001057402">
    <property type="component" value="Chromosome 2"/>
</dbReference>
<accession>A0ACB9S2Q6</accession>
<evidence type="ECO:0000313" key="2">
    <source>
        <dbReference type="Proteomes" id="UP001057402"/>
    </source>
</evidence>
<protein>
    <submittedName>
        <fullName evidence="1">Uncharacterized protein</fullName>
    </submittedName>
</protein>
<sequence length="530" mass="61313">MTTSIMPDVEALQGAKDQISSNIGLVWQQAKEPFMVPVLKFLMAVCLVMSVVHFIEKLYMMAVIVLVKLFSKRPERRYKWEQMKDDIEGGHSSYPMVLVQVPMYNEKQVYQLSIGAACGLSWPADRIIIQVLDDSTDPAIKELVKTECQRWVAKGVNVKYEIRENRKGYKAGALKEGMKHSYVNLCDYVAIFDADFQPDSDFLWRTIPFLVHNPELALVQARWKFVNAGECMLTRLQQIFLDFHFTIEQELGSVVHAFFGFNGTAGVWRISALNDAGGWKDRTTVEDMDLAIRASLKGWKFVYLNDLKVKSELPSTFQAYRYQQHRWSAGPANLFRKMVPEVIKTRKVSFWKKIHILYSFFFVRKIIGHIVSFFFYCVVLPATVFFPEVVVPRWAAIYIPTIITALHAFSTPRSIHLLVFWLLFENVMSLHRTKGTLIGLFEAGRVNEWVVTEKLGDALKTKSSSKTKKLRFRIWQRLHLLELFTGVYLFCCAYYDFVHGRRRYFLYLTIQSVAFFVAGVGYVGTFVPKY</sequence>
<comment type="caution">
    <text evidence="1">The sequence shown here is derived from an EMBL/GenBank/DDBJ whole genome shotgun (WGS) entry which is preliminary data.</text>
</comment>
<evidence type="ECO:0000313" key="1">
    <source>
        <dbReference type="EMBL" id="KAI4384366.1"/>
    </source>
</evidence>
<organism evidence="1 2">
    <name type="scientific">Melastoma candidum</name>
    <dbReference type="NCBI Taxonomy" id="119954"/>
    <lineage>
        <taxon>Eukaryota</taxon>
        <taxon>Viridiplantae</taxon>
        <taxon>Streptophyta</taxon>
        <taxon>Embryophyta</taxon>
        <taxon>Tracheophyta</taxon>
        <taxon>Spermatophyta</taxon>
        <taxon>Magnoliopsida</taxon>
        <taxon>eudicotyledons</taxon>
        <taxon>Gunneridae</taxon>
        <taxon>Pentapetalae</taxon>
        <taxon>rosids</taxon>
        <taxon>malvids</taxon>
        <taxon>Myrtales</taxon>
        <taxon>Melastomataceae</taxon>
        <taxon>Melastomatoideae</taxon>
        <taxon>Melastomateae</taxon>
        <taxon>Melastoma</taxon>
    </lineage>
</organism>
<reference evidence="2" key="1">
    <citation type="journal article" date="2023" name="Front. Plant Sci.">
        <title>Chromosomal-level genome assembly of Melastoma candidum provides insights into trichome evolution.</title>
        <authorList>
            <person name="Zhong Y."/>
            <person name="Wu W."/>
            <person name="Sun C."/>
            <person name="Zou P."/>
            <person name="Liu Y."/>
            <person name="Dai S."/>
            <person name="Zhou R."/>
        </authorList>
    </citation>
    <scope>NUCLEOTIDE SEQUENCE [LARGE SCALE GENOMIC DNA]</scope>
</reference>
<keyword evidence="2" id="KW-1185">Reference proteome</keyword>
<proteinExistence type="predicted"/>
<gene>
    <name evidence="1" type="ORF">MLD38_002533</name>
</gene>
<name>A0ACB9S2Q6_9MYRT</name>